<dbReference type="EMBL" id="MSIF01000001">
    <property type="protein sequence ID" value="OLF14351.1"/>
    <property type="molecule type" value="Genomic_DNA"/>
</dbReference>
<keyword evidence="1" id="KW-0472">Membrane</keyword>
<reference evidence="2 3" key="1">
    <citation type="submission" date="2016-12" db="EMBL/GenBank/DDBJ databases">
        <title>The draft genome sequence of Actinophytocola xinjiangensis.</title>
        <authorList>
            <person name="Wang W."/>
            <person name="Yuan L."/>
        </authorList>
    </citation>
    <scope>NUCLEOTIDE SEQUENCE [LARGE SCALE GENOMIC DNA]</scope>
    <source>
        <strain evidence="2 3">CGMCC 4.4663</strain>
    </source>
</reference>
<accession>A0A7Z1B1K0</accession>
<sequence length="354" mass="36830">MTTTQSTAARPRREVIGAWVLLAGYVTLLCGLMWDAQWHNDVGPDNFFTAPHLLLYSGTTMMGLACLTVVLLTTRSAPDRPAVTVFGFFRAPLPFLVGGIGASGNLAYGAADLWWHDVYGFDIALGTTPSHVGLVLSIFLELVGVVMAFAASVRTRSERWGFVAACAVAAMGSTQLASSLSEPVSAIVPSVAPSALIIGAEGALILGLAAGVLRSSRWLVASGLVFVALQGFLVLFSPAATRWYADAIGQPMRDYATNLSPALLLPVTFPVAALLAAGAVRYARRRPVHRQHVMAVLGGLVSVTMSVLYLVVAAADANVVVTLVATAVLGAVTGWAGWRLAGSVGAARLAEGAA</sequence>
<feature type="transmembrane region" description="Helical" evidence="1">
    <location>
        <begin position="131"/>
        <end position="153"/>
    </location>
</feature>
<keyword evidence="1" id="KW-1133">Transmembrane helix</keyword>
<evidence type="ECO:0000256" key="1">
    <source>
        <dbReference type="SAM" id="Phobius"/>
    </source>
</evidence>
<dbReference type="RefSeq" id="WP_075131299.1">
    <property type="nucleotide sequence ID" value="NZ_MSIF01000001.1"/>
</dbReference>
<feature type="transmembrane region" description="Helical" evidence="1">
    <location>
        <begin position="160"/>
        <end position="180"/>
    </location>
</feature>
<dbReference type="OrthoDB" id="919086at2"/>
<feature type="transmembrane region" description="Helical" evidence="1">
    <location>
        <begin position="186"/>
        <end position="206"/>
    </location>
</feature>
<dbReference type="AlphaFoldDB" id="A0A7Z1B1K0"/>
<keyword evidence="3" id="KW-1185">Reference proteome</keyword>
<feature type="transmembrane region" description="Helical" evidence="1">
    <location>
        <begin position="318"/>
        <end position="338"/>
    </location>
</feature>
<evidence type="ECO:0000313" key="2">
    <source>
        <dbReference type="EMBL" id="OLF14351.1"/>
    </source>
</evidence>
<feature type="transmembrane region" description="Helical" evidence="1">
    <location>
        <begin position="259"/>
        <end position="280"/>
    </location>
</feature>
<evidence type="ECO:0000313" key="3">
    <source>
        <dbReference type="Proteomes" id="UP000185696"/>
    </source>
</evidence>
<organism evidence="2 3">
    <name type="scientific">Actinophytocola xinjiangensis</name>
    <dbReference type="NCBI Taxonomy" id="485602"/>
    <lineage>
        <taxon>Bacteria</taxon>
        <taxon>Bacillati</taxon>
        <taxon>Actinomycetota</taxon>
        <taxon>Actinomycetes</taxon>
        <taxon>Pseudonocardiales</taxon>
        <taxon>Pseudonocardiaceae</taxon>
    </lineage>
</organism>
<comment type="caution">
    <text evidence="2">The sequence shown here is derived from an EMBL/GenBank/DDBJ whole genome shotgun (WGS) entry which is preliminary data.</text>
</comment>
<gene>
    <name evidence="2" type="ORF">BLA60_04275</name>
</gene>
<feature type="transmembrane region" description="Helical" evidence="1">
    <location>
        <begin position="93"/>
        <end position="111"/>
    </location>
</feature>
<feature type="transmembrane region" description="Helical" evidence="1">
    <location>
        <begin position="218"/>
        <end position="239"/>
    </location>
</feature>
<keyword evidence="1" id="KW-0812">Transmembrane</keyword>
<feature type="transmembrane region" description="Helical" evidence="1">
    <location>
        <begin position="292"/>
        <end position="312"/>
    </location>
</feature>
<feature type="transmembrane region" description="Helical" evidence="1">
    <location>
        <begin position="54"/>
        <end position="72"/>
    </location>
</feature>
<feature type="transmembrane region" description="Helical" evidence="1">
    <location>
        <begin position="15"/>
        <end position="34"/>
    </location>
</feature>
<dbReference type="Proteomes" id="UP000185696">
    <property type="component" value="Unassembled WGS sequence"/>
</dbReference>
<protein>
    <submittedName>
        <fullName evidence="2">Uncharacterized protein</fullName>
    </submittedName>
</protein>
<proteinExistence type="predicted"/>
<name>A0A7Z1B1K0_9PSEU</name>